<evidence type="ECO:0000313" key="2">
    <source>
        <dbReference type="Proteomes" id="UP000800981"/>
    </source>
</evidence>
<accession>A0ABX0GSH9</accession>
<keyword evidence="2" id="KW-1185">Reference proteome</keyword>
<organism evidence="1 2">
    <name type="scientific">Motilibacter deserti</name>
    <dbReference type="NCBI Taxonomy" id="2714956"/>
    <lineage>
        <taxon>Bacteria</taxon>
        <taxon>Bacillati</taxon>
        <taxon>Actinomycetota</taxon>
        <taxon>Actinomycetes</taxon>
        <taxon>Motilibacterales</taxon>
        <taxon>Motilibacteraceae</taxon>
        <taxon>Motilibacter</taxon>
    </lineage>
</organism>
<sequence>MTDAAFDRTIDDVVTDLETVCATLTDTDGVDVFSRMYLDVTKTVRDWVRDGSFADPVFTERLDVVFAGLFLEAHVAAGPPVGSMPKPWAPLFAARHKSGIEPIQFALAGMNAHINADLPVAVIETCRLMGRSPEDDAVRADYDRINELLAEKERPIRQSFLDGPALKVDRKLSPVLDLVCNWSIEAARDAAWVQANLLWDLRRVPGLNKQALKILRGGVAMTSSMLLASID</sequence>
<gene>
    <name evidence="1" type="ORF">G9H71_02865</name>
</gene>
<name>A0ABX0GSH9_9ACTN</name>
<dbReference type="Pfam" id="PF19458">
    <property type="entry name" value="DUF5995"/>
    <property type="match status" value="1"/>
</dbReference>
<dbReference type="Proteomes" id="UP000800981">
    <property type="component" value="Unassembled WGS sequence"/>
</dbReference>
<evidence type="ECO:0000313" key="1">
    <source>
        <dbReference type="EMBL" id="NHC12720.1"/>
    </source>
</evidence>
<protein>
    <submittedName>
        <fullName evidence="1">Uncharacterized protein</fullName>
    </submittedName>
</protein>
<dbReference type="InterPro" id="IPR046037">
    <property type="entry name" value="DUF5995"/>
</dbReference>
<comment type="caution">
    <text evidence="1">The sequence shown here is derived from an EMBL/GenBank/DDBJ whole genome shotgun (WGS) entry which is preliminary data.</text>
</comment>
<dbReference type="RefSeq" id="WP_166277503.1">
    <property type="nucleotide sequence ID" value="NZ_JAANNP010000001.1"/>
</dbReference>
<reference evidence="1 2" key="1">
    <citation type="submission" date="2020-03" db="EMBL/GenBank/DDBJ databases">
        <title>Two novel Motilibacter sp.</title>
        <authorList>
            <person name="Liu S."/>
        </authorList>
    </citation>
    <scope>NUCLEOTIDE SEQUENCE [LARGE SCALE GENOMIC DNA]</scope>
    <source>
        <strain evidence="1 2">E257</strain>
    </source>
</reference>
<proteinExistence type="predicted"/>
<dbReference type="EMBL" id="JAANNP010000001">
    <property type="protein sequence ID" value="NHC12720.1"/>
    <property type="molecule type" value="Genomic_DNA"/>
</dbReference>